<accession>A0ABU1DEQ9</accession>
<dbReference type="SMART" id="SM00304">
    <property type="entry name" value="HAMP"/>
    <property type="match status" value="1"/>
</dbReference>
<evidence type="ECO:0000313" key="11">
    <source>
        <dbReference type="Proteomes" id="UP001181622"/>
    </source>
</evidence>
<keyword evidence="6" id="KW-0418">Kinase</keyword>
<keyword evidence="7" id="KW-1133">Transmembrane helix</keyword>
<dbReference type="Pfam" id="PF00672">
    <property type="entry name" value="HAMP"/>
    <property type="match status" value="1"/>
</dbReference>
<dbReference type="EMBL" id="JADBEO010000012">
    <property type="protein sequence ID" value="MDR4306499.1"/>
    <property type="molecule type" value="Genomic_DNA"/>
</dbReference>
<evidence type="ECO:0000313" key="10">
    <source>
        <dbReference type="EMBL" id="MDR4306499.1"/>
    </source>
</evidence>
<evidence type="ECO:0000259" key="8">
    <source>
        <dbReference type="PROSITE" id="PS50109"/>
    </source>
</evidence>
<dbReference type="Gene3D" id="1.10.287.130">
    <property type="match status" value="1"/>
</dbReference>
<evidence type="ECO:0000259" key="9">
    <source>
        <dbReference type="PROSITE" id="PS50885"/>
    </source>
</evidence>
<reference evidence="10" key="1">
    <citation type="submission" date="2020-10" db="EMBL/GenBank/DDBJ databases">
        <authorList>
            <person name="Abbas A."/>
            <person name="Razzaq R."/>
            <person name="Waqas M."/>
            <person name="Abbas N."/>
            <person name="Nielsen T.K."/>
            <person name="Hansen L.H."/>
            <person name="Hussain S."/>
            <person name="Shahid M."/>
        </authorList>
    </citation>
    <scope>NUCLEOTIDE SEQUENCE</scope>
    <source>
        <strain evidence="10">S14</strain>
    </source>
</reference>
<dbReference type="InterPro" id="IPR003661">
    <property type="entry name" value="HisK_dim/P_dom"/>
</dbReference>
<keyword evidence="4" id="KW-0597">Phosphoprotein</keyword>
<dbReference type="PANTHER" id="PTHR43547:SF2">
    <property type="entry name" value="HYBRID SIGNAL TRANSDUCTION HISTIDINE KINASE C"/>
    <property type="match status" value="1"/>
</dbReference>
<evidence type="ECO:0000256" key="6">
    <source>
        <dbReference type="ARBA" id="ARBA00022777"/>
    </source>
</evidence>
<organism evidence="10 11">
    <name type="scientific">Chelatococcus sambhunathii</name>
    <dbReference type="NCBI Taxonomy" id="363953"/>
    <lineage>
        <taxon>Bacteria</taxon>
        <taxon>Pseudomonadati</taxon>
        <taxon>Pseudomonadota</taxon>
        <taxon>Alphaproteobacteria</taxon>
        <taxon>Hyphomicrobiales</taxon>
        <taxon>Chelatococcaceae</taxon>
        <taxon>Chelatococcus</taxon>
    </lineage>
</organism>
<protein>
    <recommendedName>
        <fullName evidence="3">histidine kinase</fullName>
        <ecNumber evidence="3">2.7.13.3</ecNumber>
    </recommendedName>
</protein>
<dbReference type="CDD" id="cd06225">
    <property type="entry name" value="HAMP"/>
    <property type="match status" value="1"/>
</dbReference>
<sequence length="534" mass="57617">MAVLVAAVVVTTVAAALVFAWALSVTNHNVAELSSAQRRLEDLSTASSRIGDYALAALQTTESHELQTDRLSLPRKGIQEALERFRQDVAADVARLDLARGQAIESSRGRALAFMKAHFEVLDREVMLAIRNGRNGGEAAQQQAEDKVRASLDYFAGSFGPALGQAIGAERIAAREAEAEMAKLRSRFAPLATLAIAAAAMLAFLLYRWIAMPLLKRMSEVAGAAADITRGRTDIRLAAGGHDELGLLTRRFNRMAISLARRERRLLAAQSSLQEIVDARTAELRAANERLSDIDRARRRFFTDVSHELRTPLTVILGEVDVTLRGKPEHGDLVGALATIRARAKRLHRRVEDLLRVARSESGQLDLELEPIGLAGLVEEACEGVLAAARSRGLTLVAGDMPEDILVEADHEWLRQVIEGLIANAVRHSSAGGEVRLDLAVDRRGRAVVTVADQGEGIPAVDLPHVFERFYRGVSEKEGSGFGIGLSLARWIVERHGGSISIASRVAAPGVKSGTTVTIALPLLTPRLATGTGQ</sequence>
<dbReference type="InterPro" id="IPR003660">
    <property type="entry name" value="HAMP_dom"/>
</dbReference>
<dbReference type="CDD" id="cd00082">
    <property type="entry name" value="HisKA"/>
    <property type="match status" value="1"/>
</dbReference>
<feature type="domain" description="Histidine kinase" evidence="8">
    <location>
        <begin position="304"/>
        <end position="525"/>
    </location>
</feature>
<dbReference type="InterPro" id="IPR005467">
    <property type="entry name" value="His_kinase_dom"/>
</dbReference>
<dbReference type="CDD" id="cd00075">
    <property type="entry name" value="HATPase"/>
    <property type="match status" value="1"/>
</dbReference>
<dbReference type="InterPro" id="IPR004358">
    <property type="entry name" value="Sig_transdc_His_kin-like_C"/>
</dbReference>
<dbReference type="PRINTS" id="PR00344">
    <property type="entry name" value="BCTRLSENSOR"/>
</dbReference>
<dbReference type="PROSITE" id="PS50885">
    <property type="entry name" value="HAMP"/>
    <property type="match status" value="1"/>
</dbReference>
<evidence type="ECO:0000256" key="1">
    <source>
        <dbReference type="ARBA" id="ARBA00000085"/>
    </source>
</evidence>
<keyword evidence="5" id="KW-0808">Transferase</keyword>
<gene>
    <name evidence="10" type="ORF">IHQ68_07705</name>
</gene>
<comment type="catalytic activity">
    <reaction evidence="1">
        <text>ATP + protein L-histidine = ADP + protein N-phospho-L-histidine.</text>
        <dbReference type="EC" id="2.7.13.3"/>
    </reaction>
</comment>
<dbReference type="SUPFAM" id="SSF47384">
    <property type="entry name" value="Homodimeric domain of signal transducing histidine kinase"/>
    <property type="match status" value="1"/>
</dbReference>
<dbReference type="InterPro" id="IPR003594">
    <property type="entry name" value="HATPase_dom"/>
</dbReference>
<proteinExistence type="predicted"/>
<comment type="subcellular location">
    <subcellularLocation>
        <location evidence="2">Membrane</location>
    </subcellularLocation>
</comment>
<dbReference type="Pfam" id="PF00512">
    <property type="entry name" value="HisKA"/>
    <property type="match status" value="1"/>
</dbReference>
<dbReference type="InterPro" id="IPR036890">
    <property type="entry name" value="HATPase_C_sf"/>
</dbReference>
<dbReference type="SMART" id="SM00387">
    <property type="entry name" value="HATPase_c"/>
    <property type="match status" value="1"/>
</dbReference>
<evidence type="ECO:0000256" key="4">
    <source>
        <dbReference type="ARBA" id="ARBA00022553"/>
    </source>
</evidence>
<evidence type="ECO:0000256" key="5">
    <source>
        <dbReference type="ARBA" id="ARBA00022679"/>
    </source>
</evidence>
<dbReference type="SUPFAM" id="SSF55874">
    <property type="entry name" value="ATPase domain of HSP90 chaperone/DNA topoisomerase II/histidine kinase"/>
    <property type="match status" value="1"/>
</dbReference>
<evidence type="ECO:0000256" key="3">
    <source>
        <dbReference type="ARBA" id="ARBA00012438"/>
    </source>
</evidence>
<dbReference type="PANTHER" id="PTHR43547">
    <property type="entry name" value="TWO-COMPONENT HISTIDINE KINASE"/>
    <property type="match status" value="1"/>
</dbReference>
<keyword evidence="7" id="KW-0472">Membrane</keyword>
<dbReference type="Pfam" id="PF02518">
    <property type="entry name" value="HATPase_c"/>
    <property type="match status" value="1"/>
</dbReference>
<dbReference type="Gene3D" id="6.10.340.10">
    <property type="match status" value="1"/>
</dbReference>
<comment type="caution">
    <text evidence="10">The sequence shown here is derived from an EMBL/GenBank/DDBJ whole genome shotgun (WGS) entry which is preliminary data.</text>
</comment>
<evidence type="ECO:0000256" key="7">
    <source>
        <dbReference type="SAM" id="Phobius"/>
    </source>
</evidence>
<feature type="domain" description="HAMP" evidence="9">
    <location>
        <begin position="212"/>
        <end position="264"/>
    </location>
</feature>
<keyword evidence="11" id="KW-1185">Reference proteome</keyword>
<dbReference type="SMART" id="SM00388">
    <property type="entry name" value="HisKA"/>
    <property type="match status" value="1"/>
</dbReference>
<dbReference type="EC" id="2.7.13.3" evidence="3"/>
<dbReference type="InterPro" id="IPR036097">
    <property type="entry name" value="HisK_dim/P_sf"/>
</dbReference>
<name>A0ABU1DEQ9_9HYPH</name>
<dbReference type="PROSITE" id="PS50109">
    <property type="entry name" value="HIS_KIN"/>
    <property type="match status" value="1"/>
</dbReference>
<evidence type="ECO:0000256" key="2">
    <source>
        <dbReference type="ARBA" id="ARBA00004370"/>
    </source>
</evidence>
<dbReference type="SUPFAM" id="SSF158472">
    <property type="entry name" value="HAMP domain-like"/>
    <property type="match status" value="1"/>
</dbReference>
<keyword evidence="7" id="KW-0812">Transmembrane</keyword>
<feature type="transmembrane region" description="Helical" evidence="7">
    <location>
        <begin position="188"/>
        <end position="210"/>
    </location>
</feature>
<dbReference type="Proteomes" id="UP001181622">
    <property type="component" value="Unassembled WGS sequence"/>
</dbReference>
<dbReference type="Gene3D" id="3.30.565.10">
    <property type="entry name" value="Histidine kinase-like ATPase, C-terminal domain"/>
    <property type="match status" value="1"/>
</dbReference>